<evidence type="ECO:0000313" key="2">
    <source>
        <dbReference type="Proteomes" id="UP001058074"/>
    </source>
</evidence>
<comment type="caution">
    <text evidence="1">The sequence shown here is derived from an EMBL/GenBank/DDBJ whole genome shotgun (WGS) entry which is preliminary data.</text>
</comment>
<organism evidence="1 2">
    <name type="scientific">Inconstantimicrobium mannanitabidum</name>
    <dbReference type="NCBI Taxonomy" id="1604901"/>
    <lineage>
        <taxon>Bacteria</taxon>
        <taxon>Bacillati</taxon>
        <taxon>Bacillota</taxon>
        <taxon>Clostridia</taxon>
        <taxon>Eubacteriales</taxon>
        <taxon>Clostridiaceae</taxon>
        <taxon>Inconstantimicrobium</taxon>
    </lineage>
</organism>
<keyword evidence="2" id="KW-1185">Reference proteome</keyword>
<sequence>MNIYLDNASTSFPKPPEVIKSMTDFMFNFGGNSGRGSSSAALKSGHIVYECRENIKEFFSFKRSENVIFTNNITSSINILLNSIVKPDWHIITSSMEHNSVLRPLFKLQKDLGVELTIVDASEDGFISVESIEKAITKKTKLVILSHCSNVVGNMQPLKEIGLVCKKHRIYFIIDSAQTAGAIPMNFEELNCNALAFTGHKSLLGPQGIGGFLIDDELNNIADSVFVGGTGSSSHSLIQPDFLPDKFESGTLNTPGIVGLNSAIKFINKESIDAIHEKEMYLSKIFLDGINNMNFITLYGCRTLSNRLSTFSINMKNLCSNELSYFLDSKYNIVNRTGLHCAPLAHKTIGTDVDGTVRLSIGYFNTEEDIYFLLDALNKLYKEILYEF</sequence>
<accession>A0ACB5RHB1</accession>
<evidence type="ECO:0000313" key="1">
    <source>
        <dbReference type="EMBL" id="GKX68452.1"/>
    </source>
</evidence>
<dbReference type="Proteomes" id="UP001058074">
    <property type="component" value="Unassembled WGS sequence"/>
</dbReference>
<proteinExistence type="predicted"/>
<reference evidence="1" key="1">
    <citation type="journal article" date="2025" name="Int. J. Syst. Evol. Microbiol.">
        <title>Inconstantimicrobium mannanitabidum sp. nov., a novel member of the family Clostridiaceae isolated from anoxic soil under the treatment of reductive soil disinfestation.</title>
        <authorList>
            <person name="Ueki A."/>
            <person name="Tonouchi A."/>
            <person name="Honma S."/>
            <person name="Kaku N."/>
            <person name="Ueki K."/>
        </authorList>
    </citation>
    <scope>NUCLEOTIDE SEQUENCE</scope>
    <source>
        <strain evidence="1">TW13</strain>
    </source>
</reference>
<protein>
    <submittedName>
        <fullName evidence="1">Cysteine desulfurase</fullName>
    </submittedName>
</protein>
<dbReference type="EMBL" id="BROD01000001">
    <property type="protein sequence ID" value="GKX68452.1"/>
    <property type="molecule type" value="Genomic_DNA"/>
</dbReference>
<gene>
    <name evidence="1" type="primary">csdB</name>
    <name evidence="1" type="ORF">rsdtw13_37100</name>
</gene>
<name>A0ACB5RHB1_9CLOT</name>